<keyword evidence="1" id="KW-1133">Transmembrane helix</keyword>
<dbReference type="NCBIfam" id="TIGR02595">
    <property type="entry name" value="PEP_CTERM"/>
    <property type="match status" value="1"/>
</dbReference>
<proteinExistence type="predicted"/>
<organism evidence="5 6">
    <name type="scientific">Glacieibacterium arshaanense</name>
    <dbReference type="NCBI Taxonomy" id="2511025"/>
    <lineage>
        <taxon>Bacteria</taxon>
        <taxon>Pseudomonadati</taxon>
        <taxon>Pseudomonadota</taxon>
        <taxon>Alphaproteobacteria</taxon>
        <taxon>Sphingomonadales</taxon>
        <taxon>Sphingosinicellaceae</taxon>
        <taxon>Glacieibacterium</taxon>
    </lineage>
</organism>
<feature type="signal peptide" evidence="2">
    <location>
        <begin position="1"/>
        <end position="21"/>
    </location>
</feature>
<keyword evidence="1" id="KW-0472">Membrane</keyword>
<gene>
    <name evidence="5" type="ORF">EUV02_04470</name>
</gene>
<evidence type="ECO:0000313" key="6">
    <source>
        <dbReference type="Proteomes" id="UP000297737"/>
    </source>
</evidence>
<name>A0A4Y9ESW3_9SPHN</name>
<evidence type="ECO:0000256" key="2">
    <source>
        <dbReference type="SAM" id="SignalP"/>
    </source>
</evidence>
<dbReference type="NCBIfam" id="NF035944">
    <property type="entry name" value="PEPxxWA-CTERM"/>
    <property type="match status" value="1"/>
</dbReference>
<evidence type="ECO:0000259" key="4">
    <source>
        <dbReference type="Pfam" id="PF13313"/>
    </source>
</evidence>
<feature type="domain" description="Ice-binding protein C-terminal" evidence="3">
    <location>
        <begin position="177"/>
        <end position="201"/>
    </location>
</feature>
<dbReference type="Proteomes" id="UP000297737">
    <property type="component" value="Unassembled WGS sequence"/>
</dbReference>
<dbReference type="OrthoDB" id="7596974at2"/>
<dbReference type="RefSeq" id="WP_135244986.1">
    <property type="nucleotide sequence ID" value="NZ_SIHO01000001.1"/>
</dbReference>
<feature type="chain" id="PRO_5021480048" evidence="2">
    <location>
        <begin position="22"/>
        <end position="206"/>
    </location>
</feature>
<keyword evidence="1" id="KW-0812">Transmembrane</keyword>
<evidence type="ECO:0000259" key="3">
    <source>
        <dbReference type="Pfam" id="PF07589"/>
    </source>
</evidence>
<reference evidence="5 6" key="1">
    <citation type="submission" date="2019-02" db="EMBL/GenBank/DDBJ databases">
        <title>Polymorphobacter sp. isolated from the lake at the Tibet of China.</title>
        <authorList>
            <person name="Li A."/>
        </authorList>
    </citation>
    <scope>NUCLEOTIDE SEQUENCE [LARGE SCALE GENOMIC DNA]</scope>
    <source>
        <strain evidence="5 6">DJ1R-1</strain>
    </source>
</reference>
<keyword evidence="2" id="KW-0732">Signal</keyword>
<feature type="transmembrane region" description="Helical" evidence="1">
    <location>
        <begin position="181"/>
        <end position="198"/>
    </location>
</feature>
<accession>A0A4Y9ESW3</accession>
<dbReference type="AlphaFoldDB" id="A0A4Y9ESW3"/>
<dbReference type="InterPro" id="IPR013424">
    <property type="entry name" value="Ice-binding_C"/>
</dbReference>
<dbReference type="Pfam" id="PF07589">
    <property type="entry name" value="PEP-CTERM"/>
    <property type="match status" value="1"/>
</dbReference>
<keyword evidence="6" id="KW-1185">Reference proteome</keyword>
<dbReference type="InterPro" id="IPR025141">
    <property type="entry name" value="DUF4082"/>
</dbReference>
<evidence type="ECO:0000256" key="1">
    <source>
        <dbReference type="SAM" id="Phobius"/>
    </source>
</evidence>
<dbReference type="EMBL" id="SIHO01000001">
    <property type="protein sequence ID" value="TFU06263.1"/>
    <property type="molecule type" value="Genomic_DNA"/>
</dbReference>
<feature type="domain" description="DUF4082" evidence="4">
    <location>
        <begin position="36"/>
        <end position="89"/>
    </location>
</feature>
<sequence length="206" mass="21067">MKALHMVAGALALAAAGAAQAVVITPAVEYTSAGTLSDSRPFTLGYSFSLSGPVTINALGYWDNGRGSNHQVGIWDSAGTLLTSTTVLGTDPVVGHFVWGAIPTYTLGAGRYVIGGEFLGDGTFNSFATGIVSIPEYTYGGDLQIFGSGLNFPTNGTGGTYGQNGIFEVSFSVGGGAVPEPASWALMIVGFGMVGATLRRRTRAIA</sequence>
<protein>
    <submittedName>
        <fullName evidence="5">PEP-CTERM sorting domain-containing protein</fullName>
    </submittedName>
</protein>
<dbReference type="Pfam" id="PF13313">
    <property type="entry name" value="DUF4082"/>
    <property type="match status" value="1"/>
</dbReference>
<comment type="caution">
    <text evidence="5">The sequence shown here is derived from an EMBL/GenBank/DDBJ whole genome shotgun (WGS) entry which is preliminary data.</text>
</comment>
<evidence type="ECO:0000313" key="5">
    <source>
        <dbReference type="EMBL" id="TFU06263.1"/>
    </source>
</evidence>